<dbReference type="RefSeq" id="WP_021747959.1">
    <property type="nucleotide sequence ID" value="NZ_CP034413.3"/>
</dbReference>
<proteinExistence type="inferred from homology"/>
<gene>
    <name evidence="3" type="ORF">EIO64_08525</name>
</gene>
<keyword evidence="4" id="KW-1185">Reference proteome</keyword>
<keyword evidence="3" id="KW-0456">Lyase</keyword>
<name>A0A4D7AI42_9FIRM</name>
<dbReference type="InterPro" id="IPR021144">
    <property type="entry name" value="UPF0597"/>
</dbReference>
<dbReference type="Proteomes" id="UP000298642">
    <property type="component" value="Chromosome"/>
</dbReference>
<dbReference type="GO" id="GO:0019450">
    <property type="term" value="P:L-cysteine catabolic process to pyruvate"/>
    <property type="evidence" value="ECO:0007669"/>
    <property type="project" value="TreeGrafter"/>
</dbReference>
<dbReference type="InterPro" id="IPR005130">
    <property type="entry name" value="Ser_deHydtase-like_asu"/>
</dbReference>
<reference evidence="4" key="1">
    <citation type="submission" date="2018-12" db="EMBL/GenBank/DDBJ databases">
        <title>Dusodibacter welbiota gen. nov., sp. nov., isolated from human faeces and emended description of the Oscillibacter genus.</title>
        <authorList>
            <person name="Le Roy T."/>
            <person name="Van der Smissen P."/>
            <person name="Delzenne N."/>
            <person name="Muccioli G."/>
            <person name="Collet J.F."/>
            <person name="Cani P.D."/>
        </authorList>
    </citation>
    <scope>NUCLEOTIDE SEQUENCE [LARGE SCALE GENOMIC DNA]</scope>
    <source>
        <strain evidence="4">J115</strain>
    </source>
</reference>
<dbReference type="HAMAP" id="MF_01845">
    <property type="entry name" value="UPF0597"/>
    <property type="match status" value="1"/>
</dbReference>
<accession>A0A4D7AI42</accession>
<comment type="similarity">
    <text evidence="1">Belongs to the UPF0597 family.</text>
</comment>
<dbReference type="AlphaFoldDB" id="A0A4D7AI42"/>
<dbReference type="PANTHER" id="PTHR30501:SF2">
    <property type="entry name" value="UPF0597 PROTEIN YHAM"/>
    <property type="match status" value="1"/>
</dbReference>
<evidence type="ECO:0000256" key="1">
    <source>
        <dbReference type="HAMAP-Rule" id="MF_01845"/>
    </source>
</evidence>
<protein>
    <recommendedName>
        <fullName evidence="1">UPF0597 protein EIO64_08525</fullName>
    </recommendedName>
</protein>
<dbReference type="Pfam" id="PF03313">
    <property type="entry name" value="SDH_alpha"/>
    <property type="match status" value="1"/>
</dbReference>
<sequence length="428" mass="45670">MNRKLICQILNHEMMLATGCTEPAAIALTAAIAREQLDGELEHIKVRASANIIKNAMSAGIPGTNYTGINYAAALGAVCGAVDRQLRVVDDARPEDIERAAHLVENGYVDVRRAFDPDKLYVEVELVNKEHQSRAIIKGAHTNVILVERDHQRVGCELPGQTMETDITPEQISRTLNIRTIYEFVETMDRRQDDLHMIQEAIEVNGHIAQLGAAGDYGLNIGHGIRNNQEAGLMGHDVVMDAVAMTASGVDARMAGANAPVITNSGSGNQGITATVPILSAAKSLGIDEERTFRAVTLSNLMAIHIHADFGPLSGLCGATIAAAAAACGLVYLQGGTLEQIGFAVNNMFGNVSGMLCDGAKADCALKISTCVFAAFQCAAMALRSESVKATDGIVETDPEETIRNFVRLGNEGSSKCDDLILEMLLQK</sequence>
<dbReference type="GO" id="GO:0080146">
    <property type="term" value="F:L-cysteine desulfhydrase activity"/>
    <property type="evidence" value="ECO:0007669"/>
    <property type="project" value="TreeGrafter"/>
</dbReference>
<dbReference type="KEGG" id="obj:EIO64_08525"/>
<organism evidence="3 4">
    <name type="scientific">Dysosmobacter welbionis</name>
    <dbReference type="NCBI Taxonomy" id="2093857"/>
    <lineage>
        <taxon>Bacteria</taxon>
        <taxon>Bacillati</taxon>
        <taxon>Bacillota</taxon>
        <taxon>Clostridia</taxon>
        <taxon>Eubacteriales</taxon>
        <taxon>Oscillospiraceae</taxon>
        <taxon>Dysosmobacter</taxon>
    </lineage>
</organism>
<evidence type="ECO:0000259" key="2">
    <source>
        <dbReference type="Pfam" id="PF03313"/>
    </source>
</evidence>
<dbReference type="PANTHER" id="PTHR30501">
    <property type="entry name" value="UPF0597 PROTEIN YHAM"/>
    <property type="match status" value="1"/>
</dbReference>
<dbReference type="EMBL" id="CP034413">
    <property type="protein sequence ID" value="QCI59264.1"/>
    <property type="molecule type" value="Genomic_DNA"/>
</dbReference>
<evidence type="ECO:0000313" key="3">
    <source>
        <dbReference type="EMBL" id="QCI59264.1"/>
    </source>
</evidence>
<feature type="domain" description="Serine dehydratase-like alpha subunit" evidence="2">
    <location>
        <begin position="143"/>
        <end position="422"/>
    </location>
</feature>
<dbReference type="PIRSF" id="PIRSF006054">
    <property type="entry name" value="UCP006054"/>
    <property type="match status" value="1"/>
</dbReference>
<evidence type="ECO:0000313" key="4">
    <source>
        <dbReference type="Proteomes" id="UP000298642"/>
    </source>
</evidence>